<keyword evidence="7" id="KW-1185">Reference proteome</keyword>
<protein>
    <submittedName>
        <fullName evidence="6">Enoyl-CoA delta isomerase 2, mitochondrial</fullName>
    </submittedName>
</protein>
<dbReference type="PANTHER" id="PTHR43684:SF3">
    <property type="entry name" value="PEROXISOMAL D3,D2-ENOYL-COA ISOMERASE"/>
    <property type="match status" value="1"/>
</dbReference>
<dbReference type="Gene3D" id="3.90.226.10">
    <property type="entry name" value="2-enoyl-CoA Hydratase, Chain A, domain 1"/>
    <property type="match status" value="1"/>
</dbReference>
<evidence type="ECO:0000256" key="2">
    <source>
        <dbReference type="ARBA" id="ARBA00005005"/>
    </source>
</evidence>
<gene>
    <name evidence="6" type="primary">Eci2</name>
    <name evidence="6" type="ORF">LOCC1_G005654</name>
</gene>
<evidence type="ECO:0000313" key="6">
    <source>
        <dbReference type="EMBL" id="TVY46447.1"/>
    </source>
</evidence>
<dbReference type="FunFam" id="3.90.226.10:FF:000048">
    <property type="entry name" value="3,2-trans-enoyl-CoA isomerase"/>
    <property type="match status" value="1"/>
</dbReference>
<proteinExistence type="inferred from homology"/>
<dbReference type="PANTHER" id="PTHR43684">
    <property type="match status" value="1"/>
</dbReference>
<dbReference type="CDD" id="cd06558">
    <property type="entry name" value="crotonase-like"/>
    <property type="match status" value="1"/>
</dbReference>
<keyword evidence="4" id="KW-0576">Peroxisome</keyword>
<organism evidence="6 7">
    <name type="scientific">Lachnellula occidentalis</name>
    <dbReference type="NCBI Taxonomy" id="215460"/>
    <lineage>
        <taxon>Eukaryota</taxon>
        <taxon>Fungi</taxon>
        <taxon>Dikarya</taxon>
        <taxon>Ascomycota</taxon>
        <taxon>Pezizomycotina</taxon>
        <taxon>Leotiomycetes</taxon>
        <taxon>Helotiales</taxon>
        <taxon>Lachnaceae</taxon>
        <taxon>Lachnellula</taxon>
    </lineage>
</organism>
<dbReference type="Proteomes" id="UP000443090">
    <property type="component" value="Unassembled WGS sequence"/>
</dbReference>
<comment type="similarity">
    <text evidence="3">Belongs to the enoyl-CoA hydratase/isomerase family.</text>
</comment>
<comment type="pathway">
    <text evidence="2">Lipid metabolism; fatty acid beta-oxidation.</text>
</comment>
<dbReference type="InterPro" id="IPR029045">
    <property type="entry name" value="ClpP/crotonase-like_dom_sf"/>
</dbReference>
<reference evidence="6 7" key="1">
    <citation type="submission" date="2018-05" db="EMBL/GenBank/DDBJ databases">
        <title>Genome sequencing and assembly of the regulated plant pathogen Lachnellula willkommii and related sister species for the development of diagnostic species identification markers.</title>
        <authorList>
            <person name="Giroux E."/>
            <person name="Bilodeau G."/>
        </authorList>
    </citation>
    <scope>NUCLEOTIDE SEQUENCE [LARGE SCALE GENOMIC DNA]</scope>
    <source>
        <strain evidence="6 7">CBS 160.35</strain>
    </source>
</reference>
<keyword evidence="5 6" id="KW-0413">Isomerase</keyword>
<accession>A0A8H8UJ92</accession>
<dbReference type="GO" id="GO:0005782">
    <property type="term" value="C:peroxisomal matrix"/>
    <property type="evidence" value="ECO:0007669"/>
    <property type="project" value="TreeGrafter"/>
</dbReference>
<dbReference type="AlphaFoldDB" id="A0A8H8UJ92"/>
<evidence type="ECO:0000256" key="3">
    <source>
        <dbReference type="ARBA" id="ARBA00005254"/>
    </source>
</evidence>
<evidence type="ECO:0000313" key="7">
    <source>
        <dbReference type="Proteomes" id="UP000443090"/>
    </source>
</evidence>
<evidence type="ECO:0000256" key="5">
    <source>
        <dbReference type="ARBA" id="ARBA00023235"/>
    </source>
</evidence>
<dbReference type="OrthoDB" id="448450at2759"/>
<dbReference type="GO" id="GO:0006635">
    <property type="term" value="P:fatty acid beta-oxidation"/>
    <property type="evidence" value="ECO:0007669"/>
    <property type="project" value="TreeGrafter"/>
</dbReference>
<sequence>MSKTKYQDIILTIEGQIGTIKVSLSLQFPEYQNNNIQFNRPKALNSFGGKLMAETIAAMRELNDHPDTVFTVLTGEGRFFSAGADVRGSGLTSSDETYASDAEKKLEYITRFAPGMEMLRSIIDHKKVFVVALNGPAVGGGAAWFTGSSDILLASSSTYLQINFSSLGLVPEYGSAINFAQSMGVHRANEMLMFGRKLTAEELQQYGIVNHIFPVEGFQESVKGFLQEQLKANDGKSMMEVKRLQNAPLRDGRLVAVVNAMDALAERFVEGAPKARFAEKKKQLEANSKKRASKI</sequence>
<name>A0A8H8UJ92_9HELO</name>
<evidence type="ECO:0000256" key="1">
    <source>
        <dbReference type="ARBA" id="ARBA00004275"/>
    </source>
</evidence>
<dbReference type="GO" id="GO:0016853">
    <property type="term" value="F:isomerase activity"/>
    <property type="evidence" value="ECO:0007669"/>
    <property type="project" value="UniProtKB-KW"/>
</dbReference>
<dbReference type="EMBL" id="QGMI01000147">
    <property type="protein sequence ID" value="TVY46447.1"/>
    <property type="molecule type" value="Genomic_DNA"/>
</dbReference>
<dbReference type="Pfam" id="PF00378">
    <property type="entry name" value="ECH_1"/>
    <property type="match status" value="1"/>
</dbReference>
<dbReference type="SUPFAM" id="SSF52096">
    <property type="entry name" value="ClpP/crotonase"/>
    <property type="match status" value="1"/>
</dbReference>
<comment type="subcellular location">
    <subcellularLocation>
        <location evidence="1">Peroxisome</location>
    </subcellularLocation>
</comment>
<dbReference type="InterPro" id="IPR051053">
    <property type="entry name" value="ECH/Chromodomain_protein"/>
</dbReference>
<evidence type="ECO:0000256" key="4">
    <source>
        <dbReference type="ARBA" id="ARBA00023140"/>
    </source>
</evidence>
<comment type="caution">
    <text evidence="6">The sequence shown here is derived from an EMBL/GenBank/DDBJ whole genome shotgun (WGS) entry which is preliminary data.</text>
</comment>
<dbReference type="InterPro" id="IPR001753">
    <property type="entry name" value="Enoyl-CoA_hydra/iso"/>
</dbReference>